<keyword evidence="5" id="KW-0963">Cytoplasm</keyword>
<dbReference type="GO" id="GO:0005737">
    <property type="term" value="C:cytoplasm"/>
    <property type="evidence" value="ECO:0007669"/>
    <property type="project" value="UniProtKB-SubCell"/>
</dbReference>
<dbReference type="GO" id="GO:0003755">
    <property type="term" value="F:peptidyl-prolyl cis-trans isomerase activity"/>
    <property type="evidence" value="ECO:0007669"/>
    <property type="project" value="UniProtKB-KW"/>
</dbReference>
<keyword evidence="8 9" id="KW-0413">Isomerase</keyword>
<dbReference type="STRING" id="1233.SAMN05216387_101386"/>
<dbReference type="EMBL" id="FOBH01000001">
    <property type="protein sequence ID" value="SEK41668.1"/>
    <property type="molecule type" value="Genomic_DNA"/>
</dbReference>
<evidence type="ECO:0000256" key="8">
    <source>
        <dbReference type="ARBA" id="ARBA00023235"/>
    </source>
</evidence>
<comment type="catalytic activity">
    <reaction evidence="1">
        <text>[protein]-peptidylproline (omega=180) = [protein]-peptidylproline (omega=0)</text>
        <dbReference type="Rhea" id="RHEA:16237"/>
        <dbReference type="Rhea" id="RHEA-COMP:10747"/>
        <dbReference type="Rhea" id="RHEA-COMP:10748"/>
        <dbReference type="ChEBI" id="CHEBI:83833"/>
        <dbReference type="ChEBI" id="CHEBI:83834"/>
        <dbReference type="EC" id="5.2.1.8"/>
    </reaction>
</comment>
<evidence type="ECO:0000256" key="4">
    <source>
        <dbReference type="ARBA" id="ARBA00013194"/>
    </source>
</evidence>
<evidence type="ECO:0000256" key="7">
    <source>
        <dbReference type="ARBA" id="ARBA00023186"/>
    </source>
</evidence>
<dbReference type="SUPFAM" id="SSF54534">
    <property type="entry name" value="FKBP-like"/>
    <property type="match status" value="1"/>
</dbReference>
<keyword evidence="7" id="KW-0143">Chaperone</keyword>
<evidence type="ECO:0000256" key="3">
    <source>
        <dbReference type="ARBA" id="ARBA00006577"/>
    </source>
</evidence>
<dbReference type="OrthoDB" id="9808891at2"/>
<evidence type="ECO:0000256" key="2">
    <source>
        <dbReference type="ARBA" id="ARBA00004496"/>
    </source>
</evidence>
<protein>
    <recommendedName>
        <fullName evidence="4">peptidylprolyl isomerase</fullName>
        <ecNumber evidence="4">5.2.1.8</ecNumber>
    </recommendedName>
</protein>
<name>A0A1H7GUA3_9PROT</name>
<sequence>MRIEKDTVVSLKYELSDLTGKVVEKPSEAISYLHGGYDGIFPMVEEELHHKEVGYSCSVLMEPENTFGEYDSELVRVEPRELFPDDVTVGMQFEGGQEGSDDTLIYTVTDIAEDKVVVDGNHPLAGMALRFDCTVTDVRPATVEELSHGHAHGPHGHGHGHGHEH</sequence>
<gene>
    <name evidence="9" type="ORF">SAMN05216387_101386</name>
</gene>
<keyword evidence="10" id="KW-1185">Reference proteome</keyword>
<evidence type="ECO:0000256" key="1">
    <source>
        <dbReference type="ARBA" id="ARBA00000971"/>
    </source>
</evidence>
<evidence type="ECO:0000313" key="9">
    <source>
        <dbReference type="EMBL" id="SEK41668.1"/>
    </source>
</evidence>
<dbReference type="Proteomes" id="UP000198620">
    <property type="component" value="Unassembled WGS sequence"/>
</dbReference>
<dbReference type="PANTHER" id="PTHR47861:SF3">
    <property type="entry name" value="FKBP-TYPE PEPTIDYL-PROLYL CIS-TRANS ISOMERASE SLYD"/>
    <property type="match status" value="1"/>
</dbReference>
<evidence type="ECO:0000256" key="6">
    <source>
        <dbReference type="ARBA" id="ARBA00023110"/>
    </source>
</evidence>
<organism evidence="9 10">
    <name type="scientific">Nitrosovibrio tenuis</name>
    <dbReference type="NCBI Taxonomy" id="1233"/>
    <lineage>
        <taxon>Bacteria</taxon>
        <taxon>Pseudomonadati</taxon>
        <taxon>Pseudomonadota</taxon>
        <taxon>Betaproteobacteria</taxon>
        <taxon>Nitrosomonadales</taxon>
        <taxon>Nitrosomonadaceae</taxon>
        <taxon>Nitrosovibrio</taxon>
    </lineage>
</organism>
<evidence type="ECO:0000313" key="10">
    <source>
        <dbReference type="Proteomes" id="UP000198620"/>
    </source>
</evidence>
<keyword evidence="6" id="KW-0697">Rotamase</keyword>
<dbReference type="Gene3D" id="3.10.50.40">
    <property type="match status" value="1"/>
</dbReference>
<dbReference type="AlphaFoldDB" id="A0A1H7GUA3"/>
<proteinExistence type="inferred from homology"/>
<accession>A0A1H7GUA3</accession>
<dbReference type="InterPro" id="IPR046357">
    <property type="entry name" value="PPIase_dom_sf"/>
</dbReference>
<comment type="subcellular location">
    <subcellularLocation>
        <location evidence="2">Cytoplasm</location>
    </subcellularLocation>
</comment>
<reference evidence="9 10" key="1">
    <citation type="submission" date="2016-10" db="EMBL/GenBank/DDBJ databases">
        <authorList>
            <person name="de Groot N.N."/>
        </authorList>
    </citation>
    <scope>NUCLEOTIDE SEQUENCE [LARGE SCALE GENOMIC DNA]</scope>
    <source>
        <strain evidence="9 10">Nv1</strain>
    </source>
</reference>
<comment type="similarity">
    <text evidence="3">Belongs to the FKBP-type PPIase family.</text>
</comment>
<dbReference type="EC" id="5.2.1.8" evidence="4"/>
<dbReference type="RefSeq" id="WP_090826494.1">
    <property type="nucleotide sequence ID" value="NZ_FOBH01000001.1"/>
</dbReference>
<evidence type="ECO:0000256" key="5">
    <source>
        <dbReference type="ARBA" id="ARBA00022490"/>
    </source>
</evidence>
<dbReference type="PANTHER" id="PTHR47861">
    <property type="entry name" value="FKBP-TYPE PEPTIDYL-PROLYL CIS-TRANS ISOMERASE SLYD"/>
    <property type="match status" value="1"/>
</dbReference>